<evidence type="ECO:0000313" key="4">
    <source>
        <dbReference type="EMBL" id="EFB90268.1"/>
    </source>
</evidence>
<comment type="caution">
    <text evidence="4">The sequence shown here is derived from an EMBL/GenBank/DDBJ whole genome shotgun (WGS) entry which is preliminary data.</text>
</comment>
<dbReference type="CDD" id="cd13401">
    <property type="entry name" value="Slt70-like"/>
    <property type="match status" value="1"/>
</dbReference>
<dbReference type="Gene3D" id="1.25.40.10">
    <property type="entry name" value="Tetratricopeptide repeat domain"/>
    <property type="match status" value="2"/>
</dbReference>
<proteinExistence type="inferred from homology"/>
<feature type="chain" id="PRO_5045944650" evidence="2">
    <location>
        <begin position="22"/>
        <end position="683"/>
    </location>
</feature>
<name>A0ABP2HSD2_9BACT</name>
<evidence type="ECO:0000256" key="2">
    <source>
        <dbReference type="SAM" id="SignalP"/>
    </source>
</evidence>
<dbReference type="InterPro" id="IPR023346">
    <property type="entry name" value="Lysozyme-like_dom_sf"/>
</dbReference>
<dbReference type="SUPFAM" id="SSF53955">
    <property type="entry name" value="Lysozyme-like"/>
    <property type="match status" value="1"/>
</dbReference>
<reference evidence="4 5" key="1">
    <citation type="submission" date="2009-12" db="EMBL/GenBank/DDBJ databases">
        <authorList>
            <person name="Shrivastava S."/>
            <person name="Madupu R."/>
            <person name="Durkin A.S."/>
            <person name="Torralba M."/>
            <person name="Methe B."/>
            <person name="Sutton G.G."/>
            <person name="Strausberg R.L."/>
            <person name="Nelson K.E."/>
        </authorList>
    </citation>
    <scope>NUCLEOTIDE SEQUENCE [LARGE SCALE GENOMIC DNA]</scope>
    <source>
        <strain evidence="4 5">W5455</strain>
    </source>
</reference>
<organism evidence="4 5">
    <name type="scientific">Pyramidobacter piscolens W5455</name>
    <dbReference type="NCBI Taxonomy" id="352165"/>
    <lineage>
        <taxon>Bacteria</taxon>
        <taxon>Thermotogati</taxon>
        <taxon>Synergistota</taxon>
        <taxon>Synergistia</taxon>
        <taxon>Synergistales</taxon>
        <taxon>Dethiosulfovibrionaceae</taxon>
        <taxon>Pyramidobacter</taxon>
    </lineage>
</organism>
<evidence type="ECO:0000256" key="1">
    <source>
        <dbReference type="ARBA" id="ARBA00007734"/>
    </source>
</evidence>
<dbReference type="PANTHER" id="PTHR37423:SF2">
    <property type="entry name" value="MEMBRANE-BOUND LYTIC MUREIN TRANSGLYCOSYLASE C"/>
    <property type="match status" value="1"/>
</dbReference>
<evidence type="ECO:0000313" key="5">
    <source>
        <dbReference type="Proteomes" id="UP000006462"/>
    </source>
</evidence>
<dbReference type="PANTHER" id="PTHR37423">
    <property type="entry name" value="SOLUBLE LYTIC MUREIN TRANSGLYCOSYLASE-RELATED"/>
    <property type="match status" value="1"/>
</dbReference>
<sequence>MKKIIRTLLAFLVLAVLPLTAAAEPPVSAAEQAAEKFFLARNWKSVETLLEQREKLSPRALSLAANALWYQSRWGDALELMEQIGSRYPRSVAPYASLLKALALERTERPHEAYQAGLELYKAKSTPRLARYYAMYLLFRLTENVDEKEKWLRRMADATGSDDQGAEMLGELAQLGRMKSADALRLLKLEPRNAAALRIAEKAPSSLQRSYRLGYAAYLANRYQDGVKHLSQLKWGGAYGESGAYYLAMCYQRLGKPQLAAPLFEKLVFKKDGDYVARSLSRLSLMIGGAAEKVALAVMLKAAGDEDPFRAASALYSLATSRWSKAEEARDDYIKRFPSGTRANALLWGKGWDAFRRKDYETALKIWKRPAAQPGDLSAARLLYWSVRALNDLNRGAEAEKCEKELGDDHALSIYSFMAFDGGSLKIADAPLPKDLAPAPASELERWGFMTHARMLLTGKNDLPSRMRRSQLARWLGLEGQAYADLHGAIESKLKGREIPRPLLELVYPRPYRAAVEAQAEKFGVDPLLVWSIMKQESSFDPRATSWVGAAGLMQLMPATAAAEAKKIGLKKYSSYKPADNIAMGTSHIGGLIARFERLDWAVSAYNAGGGNVNKWNAERGDWEQDAWMESVPFRETNDYVKKVLGNYEVYKKLYGDFYAAEKAKRAAVQKAAAGDQAPPVHE</sequence>
<dbReference type="EMBL" id="ADFP01000086">
    <property type="protein sequence ID" value="EFB90268.1"/>
    <property type="molecule type" value="Genomic_DNA"/>
</dbReference>
<dbReference type="Gene3D" id="1.10.530.10">
    <property type="match status" value="1"/>
</dbReference>
<dbReference type="InterPro" id="IPR008258">
    <property type="entry name" value="Transglycosylase_SLT_dom_1"/>
</dbReference>
<keyword evidence="5" id="KW-1185">Reference proteome</keyword>
<feature type="signal peptide" evidence="2">
    <location>
        <begin position="1"/>
        <end position="21"/>
    </location>
</feature>
<feature type="domain" description="Transglycosylase SLT" evidence="3">
    <location>
        <begin position="516"/>
        <end position="626"/>
    </location>
</feature>
<comment type="similarity">
    <text evidence="1">Belongs to the transglycosylase Slt family.</text>
</comment>
<dbReference type="SUPFAM" id="SSF48452">
    <property type="entry name" value="TPR-like"/>
    <property type="match status" value="1"/>
</dbReference>
<accession>A0ABP2HSD2</accession>
<keyword evidence="2" id="KW-0732">Signal</keyword>
<dbReference type="InterPro" id="IPR000189">
    <property type="entry name" value="Transglyc_AS"/>
</dbReference>
<dbReference type="RefSeq" id="WP_009165227.1">
    <property type="nucleotide sequence ID" value="NZ_ADFP01000086.1"/>
</dbReference>
<evidence type="ECO:0000259" key="3">
    <source>
        <dbReference type="Pfam" id="PF01464"/>
    </source>
</evidence>
<dbReference type="Pfam" id="PF01464">
    <property type="entry name" value="SLT"/>
    <property type="match status" value="1"/>
</dbReference>
<dbReference type="PROSITE" id="PS00922">
    <property type="entry name" value="TRANSGLYCOSYLASE"/>
    <property type="match status" value="1"/>
</dbReference>
<dbReference type="Proteomes" id="UP000006462">
    <property type="component" value="Unassembled WGS sequence"/>
</dbReference>
<dbReference type="InterPro" id="IPR011990">
    <property type="entry name" value="TPR-like_helical_dom_sf"/>
</dbReference>
<protein>
    <submittedName>
        <fullName evidence="4">Transglycosylase SLT domain protein</fullName>
    </submittedName>
</protein>
<gene>
    <name evidence="4" type="ORF">HMPREF7215_1179</name>
</gene>